<keyword evidence="3" id="KW-1185">Reference proteome</keyword>
<dbReference type="Proteomes" id="UP000006055">
    <property type="component" value="Chromosome"/>
</dbReference>
<dbReference type="Gene3D" id="3.20.20.150">
    <property type="entry name" value="Divalent-metal-dependent TIM barrel enzymes"/>
    <property type="match status" value="1"/>
</dbReference>
<dbReference type="GO" id="GO:0016853">
    <property type="term" value="F:isomerase activity"/>
    <property type="evidence" value="ECO:0007669"/>
    <property type="project" value="UniProtKB-KW"/>
</dbReference>
<dbReference type="PANTHER" id="PTHR12110">
    <property type="entry name" value="HYDROXYPYRUVATE ISOMERASE"/>
    <property type="match status" value="1"/>
</dbReference>
<evidence type="ECO:0000313" key="2">
    <source>
        <dbReference type="EMBL" id="AFM25258.1"/>
    </source>
</evidence>
<gene>
    <name evidence="2" type="ordered locus">Desti_2578</name>
</gene>
<organism evidence="2 3">
    <name type="scientific">Desulfomonile tiedjei (strain ATCC 49306 / DSM 6799 / DCB-1)</name>
    <dbReference type="NCBI Taxonomy" id="706587"/>
    <lineage>
        <taxon>Bacteria</taxon>
        <taxon>Pseudomonadati</taxon>
        <taxon>Thermodesulfobacteriota</taxon>
        <taxon>Desulfomonilia</taxon>
        <taxon>Desulfomonilales</taxon>
        <taxon>Desulfomonilaceae</taxon>
        <taxon>Desulfomonile</taxon>
    </lineage>
</organism>
<keyword evidence="2" id="KW-0413">Isomerase</keyword>
<dbReference type="InterPro" id="IPR050312">
    <property type="entry name" value="IolE/XylAMocC-like"/>
</dbReference>
<evidence type="ECO:0000259" key="1">
    <source>
        <dbReference type="Pfam" id="PF01261"/>
    </source>
</evidence>
<dbReference type="InterPro" id="IPR013022">
    <property type="entry name" value="Xyl_isomerase-like_TIM-brl"/>
</dbReference>
<proteinExistence type="predicted"/>
<dbReference type="KEGG" id="dti:Desti_2578"/>
<feature type="domain" description="Xylose isomerase-like TIM barrel" evidence="1">
    <location>
        <begin position="16"/>
        <end position="245"/>
    </location>
</feature>
<dbReference type="HOGENOM" id="CLU_050006_7_4_7"/>
<dbReference type="RefSeq" id="WP_014810400.1">
    <property type="nucleotide sequence ID" value="NC_018025.1"/>
</dbReference>
<dbReference type="InterPro" id="IPR036237">
    <property type="entry name" value="Xyl_isomerase-like_sf"/>
</dbReference>
<protein>
    <submittedName>
        <fullName evidence="2">Sugar phosphate isomerase/epimerase</fullName>
    </submittedName>
</protein>
<dbReference type="AlphaFoldDB" id="I4C6R7"/>
<dbReference type="Pfam" id="PF01261">
    <property type="entry name" value="AP_endonuc_2"/>
    <property type="match status" value="1"/>
</dbReference>
<dbReference type="eggNOG" id="COG1082">
    <property type="taxonomic scope" value="Bacteria"/>
</dbReference>
<evidence type="ECO:0000313" key="3">
    <source>
        <dbReference type="Proteomes" id="UP000006055"/>
    </source>
</evidence>
<sequence length="247" mass="28080">MFFGGHVRHPEDIDFLQALEFDFGEVVIRDKASRALWSESNVRNMGNDTFFLLAHGPHEGPPNDPKNLWNIYVPALIETIDIAHGMNITLLTIHMWVDHRFVKRTIIEEKKNALRQVVDFGRQRNVSVSLENLSESAADIEAVLAVVPDLVLTLDVGHGQLLAKTNTSFEIIERLGPFIRHVHLHDNRGGKGVEDDLHLPIGEGVIDFHGILGLLKHRRYDGTMTLELERHSLEEGRRTVQRFLDNL</sequence>
<dbReference type="OrthoDB" id="9801960at2"/>
<dbReference type="EMBL" id="CP003360">
    <property type="protein sequence ID" value="AFM25258.1"/>
    <property type="molecule type" value="Genomic_DNA"/>
</dbReference>
<name>I4C6R7_DESTA</name>
<dbReference type="SUPFAM" id="SSF51658">
    <property type="entry name" value="Xylose isomerase-like"/>
    <property type="match status" value="1"/>
</dbReference>
<accession>I4C6R7</accession>
<reference evidence="3" key="1">
    <citation type="submission" date="2012-06" db="EMBL/GenBank/DDBJ databases">
        <title>Complete sequence of chromosome of Desulfomonile tiedjei DSM 6799.</title>
        <authorList>
            <person name="Lucas S."/>
            <person name="Copeland A."/>
            <person name="Lapidus A."/>
            <person name="Glavina del Rio T."/>
            <person name="Dalin E."/>
            <person name="Tice H."/>
            <person name="Bruce D."/>
            <person name="Goodwin L."/>
            <person name="Pitluck S."/>
            <person name="Peters L."/>
            <person name="Ovchinnikova G."/>
            <person name="Zeytun A."/>
            <person name="Lu M."/>
            <person name="Kyrpides N."/>
            <person name="Mavromatis K."/>
            <person name="Ivanova N."/>
            <person name="Brettin T."/>
            <person name="Detter J.C."/>
            <person name="Han C."/>
            <person name="Larimer F."/>
            <person name="Land M."/>
            <person name="Hauser L."/>
            <person name="Markowitz V."/>
            <person name="Cheng J.-F."/>
            <person name="Hugenholtz P."/>
            <person name="Woyke T."/>
            <person name="Wu D."/>
            <person name="Spring S."/>
            <person name="Schroeder M."/>
            <person name="Brambilla E."/>
            <person name="Klenk H.-P."/>
            <person name="Eisen J.A."/>
        </authorList>
    </citation>
    <scope>NUCLEOTIDE SEQUENCE [LARGE SCALE GENOMIC DNA]</scope>
    <source>
        <strain evidence="3">ATCC 49306 / DSM 6799 / DCB-1</strain>
    </source>
</reference>
<dbReference type="STRING" id="706587.Desti_2578"/>
<dbReference type="PANTHER" id="PTHR12110:SF53">
    <property type="entry name" value="BLR5974 PROTEIN"/>
    <property type="match status" value="1"/>
</dbReference>